<evidence type="ECO:0000313" key="3">
    <source>
        <dbReference type="Proteomes" id="UP001180020"/>
    </source>
</evidence>
<proteinExistence type="predicted"/>
<name>A0AAV9DHR7_ACOCL</name>
<reference evidence="2" key="2">
    <citation type="submission" date="2023-06" db="EMBL/GenBank/DDBJ databases">
        <authorList>
            <person name="Ma L."/>
            <person name="Liu K.-W."/>
            <person name="Li Z."/>
            <person name="Hsiao Y.-Y."/>
            <person name="Qi Y."/>
            <person name="Fu T."/>
            <person name="Tang G."/>
            <person name="Zhang D."/>
            <person name="Sun W.-H."/>
            <person name="Liu D.-K."/>
            <person name="Li Y."/>
            <person name="Chen G.-Z."/>
            <person name="Liu X.-D."/>
            <person name="Liao X.-Y."/>
            <person name="Jiang Y.-T."/>
            <person name="Yu X."/>
            <person name="Hao Y."/>
            <person name="Huang J."/>
            <person name="Zhao X.-W."/>
            <person name="Ke S."/>
            <person name="Chen Y.-Y."/>
            <person name="Wu W.-L."/>
            <person name="Hsu J.-L."/>
            <person name="Lin Y.-F."/>
            <person name="Huang M.-D."/>
            <person name="Li C.-Y."/>
            <person name="Huang L."/>
            <person name="Wang Z.-W."/>
            <person name="Zhao X."/>
            <person name="Zhong W.-Y."/>
            <person name="Peng D.-H."/>
            <person name="Ahmad S."/>
            <person name="Lan S."/>
            <person name="Zhang J.-S."/>
            <person name="Tsai W.-C."/>
            <person name="Van De Peer Y."/>
            <person name="Liu Z.-J."/>
        </authorList>
    </citation>
    <scope>NUCLEOTIDE SEQUENCE</scope>
    <source>
        <strain evidence="2">CP</strain>
        <tissue evidence="2">Leaves</tissue>
    </source>
</reference>
<dbReference type="Proteomes" id="UP001180020">
    <property type="component" value="Unassembled WGS sequence"/>
</dbReference>
<gene>
    <name evidence="2" type="ORF">QJS10_CPB13g01687</name>
</gene>
<feature type="compositionally biased region" description="Polar residues" evidence="1">
    <location>
        <begin position="49"/>
        <end position="69"/>
    </location>
</feature>
<reference evidence="2" key="1">
    <citation type="journal article" date="2023" name="Nat. Commun.">
        <title>Diploid and tetraploid genomes of Acorus and the evolution of monocots.</title>
        <authorList>
            <person name="Ma L."/>
            <person name="Liu K.W."/>
            <person name="Li Z."/>
            <person name="Hsiao Y.Y."/>
            <person name="Qi Y."/>
            <person name="Fu T."/>
            <person name="Tang G.D."/>
            <person name="Zhang D."/>
            <person name="Sun W.H."/>
            <person name="Liu D.K."/>
            <person name="Li Y."/>
            <person name="Chen G.Z."/>
            <person name="Liu X.D."/>
            <person name="Liao X.Y."/>
            <person name="Jiang Y.T."/>
            <person name="Yu X."/>
            <person name="Hao Y."/>
            <person name="Huang J."/>
            <person name="Zhao X.W."/>
            <person name="Ke S."/>
            <person name="Chen Y.Y."/>
            <person name="Wu W.L."/>
            <person name="Hsu J.L."/>
            <person name="Lin Y.F."/>
            <person name="Huang M.D."/>
            <person name="Li C.Y."/>
            <person name="Huang L."/>
            <person name="Wang Z.W."/>
            <person name="Zhao X."/>
            <person name="Zhong W.Y."/>
            <person name="Peng D.H."/>
            <person name="Ahmad S."/>
            <person name="Lan S."/>
            <person name="Zhang J.S."/>
            <person name="Tsai W.C."/>
            <person name="Van de Peer Y."/>
            <person name="Liu Z.J."/>
        </authorList>
    </citation>
    <scope>NUCLEOTIDE SEQUENCE</scope>
    <source>
        <strain evidence="2">CP</strain>
    </source>
</reference>
<feature type="region of interest" description="Disordered" evidence="1">
    <location>
        <begin position="1"/>
        <end position="69"/>
    </location>
</feature>
<sequence>MKKESKTLQKDNFPEKGNNIKPSEVSKHYTSGAPVRHPVPPIVHPMVKTSKSTAMVSTKSAPQQSRDVAQEQSNALVLVQKAVTRASKKRGFEIQTEEMTDWDSGEREDIQVKGSWAQSRAMELFNQSWNTSNTASQKECLMLPALPSPMECSTSTDPAPPARNGGSSSF</sequence>
<accession>A0AAV9DHR7</accession>
<feature type="compositionally biased region" description="Basic and acidic residues" evidence="1">
    <location>
        <begin position="1"/>
        <end position="14"/>
    </location>
</feature>
<dbReference type="EMBL" id="JAUJYO010000013">
    <property type="protein sequence ID" value="KAK1300554.1"/>
    <property type="molecule type" value="Genomic_DNA"/>
</dbReference>
<keyword evidence="3" id="KW-1185">Reference proteome</keyword>
<feature type="region of interest" description="Disordered" evidence="1">
    <location>
        <begin position="148"/>
        <end position="170"/>
    </location>
</feature>
<dbReference type="AlphaFoldDB" id="A0AAV9DHR7"/>
<comment type="caution">
    <text evidence="2">The sequence shown here is derived from an EMBL/GenBank/DDBJ whole genome shotgun (WGS) entry which is preliminary data.</text>
</comment>
<organism evidence="2 3">
    <name type="scientific">Acorus calamus</name>
    <name type="common">Sweet flag</name>
    <dbReference type="NCBI Taxonomy" id="4465"/>
    <lineage>
        <taxon>Eukaryota</taxon>
        <taxon>Viridiplantae</taxon>
        <taxon>Streptophyta</taxon>
        <taxon>Embryophyta</taxon>
        <taxon>Tracheophyta</taxon>
        <taxon>Spermatophyta</taxon>
        <taxon>Magnoliopsida</taxon>
        <taxon>Liliopsida</taxon>
        <taxon>Acoraceae</taxon>
        <taxon>Acorus</taxon>
    </lineage>
</organism>
<protein>
    <submittedName>
        <fullName evidence="2">Uncharacterized protein</fullName>
    </submittedName>
</protein>
<evidence type="ECO:0000256" key="1">
    <source>
        <dbReference type="SAM" id="MobiDB-lite"/>
    </source>
</evidence>
<evidence type="ECO:0000313" key="2">
    <source>
        <dbReference type="EMBL" id="KAK1300554.1"/>
    </source>
</evidence>